<evidence type="ECO:0000313" key="3">
    <source>
        <dbReference type="EMBL" id="TRW90812.1"/>
    </source>
</evidence>
<dbReference type="InterPro" id="IPR042099">
    <property type="entry name" value="ANL_N_sf"/>
</dbReference>
<dbReference type="InterPro" id="IPR025110">
    <property type="entry name" value="AMP-bd_C"/>
</dbReference>
<feature type="domain" description="AMP-dependent synthetase/ligase" evidence="1">
    <location>
        <begin position="9"/>
        <end position="347"/>
    </location>
</feature>
<proteinExistence type="predicted"/>
<accession>A0ABY3C6E1</accession>
<evidence type="ECO:0000313" key="4">
    <source>
        <dbReference type="Proteomes" id="UP000733744"/>
    </source>
</evidence>
<feature type="domain" description="AMP-binding enzyme C-terminal" evidence="2">
    <location>
        <begin position="399"/>
        <end position="475"/>
    </location>
</feature>
<reference evidence="3 4" key="1">
    <citation type="journal article" date="2019" name="Antonie Van Leeuwenhoek">
        <title>Description of 'Ca. Methylobacter oryzae' KRF1, a novel species from the environmentally important Methylobacter clade 2.</title>
        <authorList>
            <person name="Khatri K."/>
            <person name="Mohite J.A."/>
            <person name="Pandit P.S."/>
            <person name="Bahulikar R."/>
            <person name="Rahalkar M.C."/>
        </authorList>
    </citation>
    <scope>NUCLEOTIDE SEQUENCE [LARGE SCALE GENOMIC DNA]</scope>
    <source>
        <strain evidence="3 4">KRF1</strain>
    </source>
</reference>
<dbReference type="Pfam" id="PF13193">
    <property type="entry name" value="AMP-binding_C"/>
    <property type="match status" value="1"/>
</dbReference>
<dbReference type="RefSeq" id="WP_127027581.1">
    <property type="nucleotide sequence ID" value="NZ_RYFG02000115.1"/>
</dbReference>
<dbReference type="InterPro" id="IPR020845">
    <property type="entry name" value="AMP-binding_CS"/>
</dbReference>
<dbReference type="Pfam" id="PF00501">
    <property type="entry name" value="AMP-binding"/>
    <property type="match status" value="1"/>
</dbReference>
<gene>
    <name evidence="3" type="ORF">EKO24_017795</name>
</gene>
<dbReference type="EMBL" id="RYFG02000115">
    <property type="protein sequence ID" value="TRW90812.1"/>
    <property type="molecule type" value="Genomic_DNA"/>
</dbReference>
<organism evidence="3 4">
    <name type="scientific">Candidatus Methylobacter oryzae</name>
    <dbReference type="NCBI Taxonomy" id="2497749"/>
    <lineage>
        <taxon>Bacteria</taxon>
        <taxon>Pseudomonadati</taxon>
        <taxon>Pseudomonadota</taxon>
        <taxon>Gammaproteobacteria</taxon>
        <taxon>Methylococcales</taxon>
        <taxon>Methylococcaceae</taxon>
        <taxon>Methylobacter</taxon>
    </lineage>
</organism>
<dbReference type="InterPro" id="IPR000873">
    <property type="entry name" value="AMP-dep_synth/lig_dom"/>
</dbReference>
<dbReference type="Gene3D" id="3.40.50.12780">
    <property type="entry name" value="N-terminal domain of ligase-like"/>
    <property type="match status" value="1"/>
</dbReference>
<dbReference type="Proteomes" id="UP000733744">
    <property type="component" value="Unassembled WGS sequence"/>
</dbReference>
<keyword evidence="4" id="KW-1185">Reference proteome</keyword>
<dbReference type="GO" id="GO:0016874">
    <property type="term" value="F:ligase activity"/>
    <property type="evidence" value="ECO:0007669"/>
    <property type="project" value="UniProtKB-KW"/>
</dbReference>
<protein>
    <submittedName>
        <fullName evidence="3">Acyl--CoA ligase</fullName>
    </submittedName>
</protein>
<evidence type="ECO:0000259" key="2">
    <source>
        <dbReference type="Pfam" id="PF13193"/>
    </source>
</evidence>
<dbReference type="InterPro" id="IPR050237">
    <property type="entry name" value="ATP-dep_AMP-bd_enzyme"/>
</dbReference>
<sequence length="492" mass="53666">MTLNLAEVFFQQAALRPEHPAILGPHEHTSTSYGALRKEIQTLAEQLQAAGIHPGMNIGLHYPGGQAYIAFTYALWACGACVTPIPMELATEEKQLIFQHIAIDAVISTTGCTLFAAFAHGESIPLTAQACLLNLTPLRTPPAELAGLNPAFIRFTSGTTGEAKGVILSHDSIFARIQAANEGLEIDANDRIVWLLSMAYHFAVSIVAYLSFGSTIILCKNSFGSTILQAANRHRATLIYAAPTHYELMSHDRSEQTLSGIRLAIVTTAYLRPDIAEAFYQRFGIAPNETYGIIEVGLPAVNLDAPKQKRGSVGRLLPSYSVKLDSPDENGIGEIMLSGPGLLDAYYQPWQARGVILNQHGGWLATGDLGFIDEDDYLFIVGRSKEMISVGGMKFFIREVETVLERHPAIQAACVFAVKARRLGETPMAHVVLADNHEPPDEAELKAYCGEHLAAYKIPDQFHWVDSLARTASGKLIRNTDKLLSTQTIKTL</sequence>
<name>A0ABY3C6E1_9GAMM</name>
<comment type="caution">
    <text evidence="3">The sequence shown here is derived from an EMBL/GenBank/DDBJ whole genome shotgun (WGS) entry which is preliminary data.</text>
</comment>
<dbReference type="PANTHER" id="PTHR43767">
    <property type="entry name" value="LONG-CHAIN-FATTY-ACID--COA LIGASE"/>
    <property type="match status" value="1"/>
</dbReference>
<dbReference type="PANTHER" id="PTHR43767:SF1">
    <property type="entry name" value="NONRIBOSOMAL PEPTIDE SYNTHASE PES1 (EUROFUNG)-RELATED"/>
    <property type="match status" value="1"/>
</dbReference>
<keyword evidence="3" id="KW-0436">Ligase</keyword>
<evidence type="ECO:0000259" key="1">
    <source>
        <dbReference type="Pfam" id="PF00501"/>
    </source>
</evidence>
<dbReference type="PROSITE" id="PS00455">
    <property type="entry name" value="AMP_BINDING"/>
    <property type="match status" value="1"/>
</dbReference>
<dbReference type="Gene3D" id="3.30.300.30">
    <property type="match status" value="1"/>
</dbReference>
<dbReference type="InterPro" id="IPR045851">
    <property type="entry name" value="AMP-bd_C_sf"/>
</dbReference>
<dbReference type="SUPFAM" id="SSF56801">
    <property type="entry name" value="Acetyl-CoA synthetase-like"/>
    <property type="match status" value="1"/>
</dbReference>